<gene>
    <name evidence="3" type="ORF">M427DRAFT_153741</name>
</gene>
<dbReference type="GO" id="GO:0070971">
    <property type="term" value="C:endoplasmic reticulum exit site"/>
    <property type="evidence" value="ECO:0007669"/>
    <property type="project" value="TreeGrafter"/>
</dbReference>
<dbReference type="InterPro" id="IPR053793">
    <property type="entry name" value="PB1-like"/>
</dbReference>
<dbReference type="SMART" id="SM00666">
    <property type="entry name" value="PB1"/>
    <property type="match status" value="1"/>
</dbReference>
<sequence>MSASRYQQPTSIVLKATYRGETKRVTLSRVPSELSFDDLILTVQRIFKIAPTDGLAIRYFDDEGTLVLCESDVDVSHALSISHLLKINVTNKRDQESSESVYAIRKGLEKLKDDVEALLRALPEKLEEGRPGSAAGQSGSTGPKPGAPDPPKPKVANQLSKDDYELLTTNASKPRPAPEPPQPKPAVNYNAALQPPSSSMMDISSPMTPRAPTYTPVPTSLAQPPGTSPQLYASAPAGPPPPQNLQQQYYAQSLPPSQQQPPAAQPQSSYPPMPQPPQQYHQQVQQHQQYSYPQQPYGQQYYGPGYQQ</sequence>
<dbReference type="GO" id="GO:0042802">
    <property type="term" value="F:identical protein binding"/>
    <property type="evidence" value="ECO:0007669"/>
    <property type="project" value="InterPro"/>
</dbReference>
<feature type="region of interest" description="Disordered" evidence="1">
    <location>
        <begin position="169"/>
        <end position="308"/>
    </location>
</feature>
<dbReference type="SUPFAM" id="SSF54277">
    <property type="entry name" value="CAD &amp; PB1 domains"/>
    <property type="match status" value="1"/>
</dbReference>
<dbReference type="InterPro" id="IPR000270">
    <property type="entry name" value="PB1_dom"/>
</dbReference>
<dbReference type="OMA" id="YAIRQYK"/>
<feature type="compositionally biased region" description="Low complexity" evidence="1">
    <location>
        <begin position="278"/>
        <end position="308"/>
    </location>
</feature>
<keyword evidence="4" id="KW-1185">Reference proteome</keyword>
<feature type="compositionally biased region" description="Low complexity" evidence="1">
    <location>
        <begin position="195"/>
        <end position="207"/>
    </location>
</feature>
<evidence type="ECO:0000313" key="4">
    <source>
        <dbReference type="Proteomes" id="UP000070544"/>
    </source>
</evidence>
<name>A0A139ALA9_GONPJ</name>
<proteinExistence type="predicted"/>
<protein>
    <recommendedName>
        <fullName evidence="2">PB1 domain-containing protein</fullName>
    </recommendedName>
</protein>
<dbReference type="PANTHER" id="PTHR15335:SF7">
    <property type="entry name" value="PROTEIN TFG"/>
    <property type="match status" value="1"/>
</dbReference>
<dbReference type="CDD" id="cd05992">
    <property type="entry name" value="PB1"/>
    <property type="match status" value="1"/>
</dbReference>
<dbReference type="PROSITE" id="PS51745">
    <property type="entry name" value="PB1"/>
    <property type="match status" value="1"/>
</dbReference>
<feature type="domain" description="PB1" evidence="2">
    <location>
        <begin position="11"/>
        <end position="92"/>
    </location>
</feature>
<dbReference type="EMBL" id="KQ965746">
    <property type="protein sequence ID" value="KXS17530.1"/>
    <property type="molecule type" value="Genomic_DNA"/>
</dbReference>
<organism evidence="3 4">
    <name type="scientific">Gonapodya prolifera (strain JEL478)</name>
    <name type="common">Monoblepharis prolifera</name>
    <dbReference type="NCBI Taxonomy" id="1344416"/>
    <lineage>
        <taxon>Eukaryota</taxon>
        <taxon>Fungi</taxon>
        <taxon>Fungi incertae sedis</taxon>
        <taxon>Chytridiomycota</taxon>
        <taxon>Chytridiomycota incertae sedis</taxon>
        <taxon>Monoblepharidomycetes</taxon>
        <taxon>Monoblepharidales</taxon>
        <taxon>Gonapodyaceae</taxon>
        <taxon>Gonapodya</taxon>
    </lineage>
</organism>
<dbReference type="Pfam" id="PF00564">
    <property type="entry name" value="PB1"/>
    <property type="match status" value="1"/>
</dbReference>
<feature type="region of interest" description="Disordered" evidence="1">
    <location>
        <begin position="123"/>
        <end position="157"/>
    </location>
</feature>
<dbReference type="GO" id="GO:0048208">
    <property type="term" value="P:COPII vesicle coating"/>
    <property type="evidence" value="ECO:0007669"/>
    <property type="project" value="InterPro"/>
</dbReference>
<feature type="compositionally biased region" description="Pro residues" evidence="1">
    <location>
        <begin position="175"/>
        <end position="184"/>
    </location>
</feature>
<reference evidence="3 4" key="1">
    <citation type="journal article" date="2015" name="Genome Biol. Evol.">
        <title>Phylogenomic analyses indicate that early fungi evolved digesting cell walls of algal ancestors of land plants.</title>
        <authorList>
            <person name="Chang Y."/>
            <person name="Wang S."/>
            <person name="Sekimoto S."/>
            <person name="Aerts A.L."/>
            <person name="Choi C."/>
            <person name="Clum A."/>
            <person name="LaButti K.M."/>
            <person name="Lindquist E.A."/>
            <person name="Yee Ngan C."/>
            <person name="Ohm R.A."/>
            <person name="Salamov A.A."/>
            <person name="Grigoriev I.V."/>
            <person name="Spatafora J.W."/>
            <person name="Berbee M.L."/>
        </authorList>
    </citation>
    <scope>NUCLEOTIDE SEQUENCE [LARGE SCALE GENOMIC DNA]</scope>
    <source>
        <strain evidence="3 4">JEL478</strain>
    </source>
</reference>
<evidence type="ECO:0000259" key="2">
    <source>
        <dbReference type="PROSITE" id="PS51745"/>
    </source>
</evidence>
<dbReference type="PANTHER" id="PTHR15335">
    <property type="entry name" value="PROTEIN TFG"/>
    <property type="match status" value="1"/>
</dbReference>
<dbReference type="AlphaFoldDB" id="A0A139ALA9"/>
<feature type="compositionally biased region" description="Low complexity" evidence="1">
    <location>
        <begin position="244"/>
        <end position="268"/>
    </location>
</feature>
<dbReference type="OrthoDB" id="1594986at2759"/>
<dbReference type="STRING" id="1344416.A0A139ALA9"/>
<dbReference type="InterPro" id="IPR033512">
    <property type="entry name" value="TFG"/>
</dbReference>
<evidence type="ECO:0000313" key="3">
    <source>
        <dbReference type="EMBL" id="KXS17530.1"/>
    </source>
</evidence>
<dbReference type="Proteomes" id="UP000070544">
    <property type="component" value="Unassembled WGS sequence"/>
</dbReference>
<evidence type="ECO:0000256" key="1">
    <source>
        <dbReference type="SAM" id="MobiDB-lite"/>
    </source>
</evidence>
<accession>A0A139ALA9</accession>
<dbReference type="Gene3D" id="3.10.20.90">
    <property type="entry name" value="Phosphatidylinositol 3-kinase Catalytic Subunit, Chain A, domain 1"/>
    <property type="match status" value="1"/>
</dbReference>